<feature type="transmembrane region" description="Helical" evidence="1">
    <location>
        <begin position="347"/>
        <end position="370"/>
    </location>
</feature>
<feature type="transmembrane region" description="Helical" evidence="1">
    <location>
        <begin position="438"/>
        <end position="458"/>
    </location>
</feature>
<dbReference type="Proteomes" id="UP000178647">
    <property type="component" value="Unassembled WGS sequence"/>
</dbReference>
<feature type="transmembrane region" description="Helical" evidence="1">
    <location>
        <begin position="498"/>
        <end position="517"/>
    </location>
</feature>
<feature type="transmembrane region" description="Helical" evidence="1">
    <location>
        <begin position="6"/>
        <end position="28"/>
    </location>
</feature>
<dbReference type="AlphaFoldDB" id="A0A1G2EDT7"/>
<feature type="transmembrane region" description="Helical" evidence="1">
    <location>
        <begin position="100"/>
        <end position="120"/>
    </location>
</feature>
<organism evidence="2 3">
    <name type="scientific">Candidatus Nealsonbacteria bacterium RIFCSPLOWO2_01_FULL_43_32</name>
    <dbReference type="NCBI Taxonomy" id="1801672"/>
    <lineage>
        <taxon>Bacteria</taxon>
        <taxon>Candidatus Nealsoniibacteriota</taxon>
    </lineage>
</organism>
<feature type="transmembrane region" description="Helical" evidence="1">
    <location>
        <begin position="470"/>
        <end position="491"/>
    </location>
</feature>
<feature type="transmembrane region" description="Helical" evidence="1">
    <location>
        <begin position="208"/>
        <end position="232"/>
    </location>
</feature>
<feature type="transmembrane region" description="Helical" evidence="1">
    <location>
        <begin position="63"/>
        <end position="80"/>
    </location>
</feature>
<gene>
    <name evidence="2" type="ORF">A2896_01500</name>
</gene>
<dbReference type="EMBL" id="MHMH01000021">
    <property type="protein sequence ID" value="OGZ23997.1"/>
    <property type="molecule type" value="Genomic_DNA"/>
</dbReference>
<evidence type="ECO:0000313" key="2">
    <source>
        <dbReference type="EMBL" id="OGZ23997.1"/>
    </source>
</evidence>
<evidence type="ECO:0000256" key="1">
    <source>
        <dbReference type="SAM" id="Phobius"/>
    </source>
</evidence>
<evidence type="ECO:0000313" key="3">
    <source>
        <dbReference type="Proteomes" id="UP000178647"/>
    </source>
</evidence>
<feature type="transmembrane region" description="Helical" evidence="1">
    <location>
        <begin position="298"/>
        <end position="327"/>
    </location>
</feature>
<feature type="transmembrane region" description="Helical" evidence="1">
    <location>
        <begin position="261"/>
        <end position="286"/>
    </location>
</feature>
<keyword evidence="1" id="KW-0472">Membrane</keyword>
<feature type="transmembrane region" description="Helical" evidence="1">
    <location>
        <begin position="179"/>
        <end position="196"/>
    </location>
</feature>
<proteinExistence type="predicted"/>
<feature type="transmembrane region" description="Helical" evidence="1">
    <location>
        <begin position="414"/>
        <end position="431"/>
    </location>
</feature>
<evidence type="ECO:0008006" key="4">
    <source>
        <dbReference type="Google" id="ProtNLM"/>
    </source>
</evidence>
<dbReference type="STRING" id="1801672.A2896_01500"/>
<name>A0A1G2EDT7_9BACT</name>
<feature type="transmembrane region" description="Helical" evidence="1">
    <location>
        <begin position="35"/>
        <end position="57"/>
    </location>
</feature>
<keyword evidence="1" id="KW-0812">Transmembrane</keyword>
<sequence>MIAFILLKLFVFCSILFAFGWQSARFILNEKRIEALIPLAAILGYSIYLFFLNAFSYFIDIRINFYLLCVIFIFLSWFLFRVNGGKGKTAWGIEKKWRIILFGTALLIMVFVGIAGMRYISSDEMGSPLPLAATVAEGNFPVKEVSAPNFLSQYHYGYVLFLAAVSKITDLPVWFSYDFQNAIFIGLVFLLGFLLIRDFCKNDFKAYLASLIMIFGGNLNFLYGAGGISSLYQKYILQLPVEAPFKFLNDMIFGGVMRGVLVIPLFQLAWVMLGFALTIAVSYLYFRAINDEKNWFKISCLAAILFSFLALSAEIFFGVLCAVFLIYPLIFTILKKDWEKGKFCLKISFLILFLGITVAVFQGGVLTQSIKQAFLGDVLPMERSLSITPQYLFGGLIFVEENVFIPIFSSTVFLGWGWLIIFIIPAAFYVLKKYFQLGLFLILLVLVSFFLPLVVTAGASSQGDFMRLHFLTSLFWNLIFGLFLGWLLLFFQKKWQRLLIIILISGVIFQGLFYLVASPVFPQLETGHPLLEEPVELNPVEFEAFAWIKRNTAIKDHFLTFGGELVLWHNSRFTIYTGRFAPGFFYDIGEQFPKLHRGIEERIPETVWYEKVLKECSADGLKALNYRYLYTNEYWPKGLEEKCLANNDLTLKLAAGEGNQFARIYEVSQEAEPR</sequence>
<protein>
    <recommendedName>
        <fullName evidence="4">Glycosyltransferase RgtA/B/C/D-like domain-containing protein</fullName>
    </recommendedName>
</protein>
<accession>A0A1G2EDT7</accession>
<comment type="caution">
    <text evidence="2">The sequence shown here is derived from an EMBL/GenBank/DDBJ whole genome shotgun (WGS) entry which is preliminary data.</text>
</comment>
<keyword evidence="1" id="KW-1133">Transmembrane helix</keyword>
<reference evidence="2 3" key="1">
    <citation type="journal article" date="2016" name="Nat. Commun.">
        <title>Thousands of microbial genomes shed light on interconnected biogeochemical processes in an aquifer system.</title>
        <authorList>
            <person name="Anantharaman K."/>
            <person name="Brown C.T."/>
            <person name="Hug L.A."/>
            <person name="Sharon I."/>
            <person name="Castelle C.J."/>
            <person name="Probst A.J."/>
            <person name="Thomas B.C."/>
            <person name="Singh A."/>
            <person name="Wilkins M.J."/>
            <person name="Karaoz U."/>
            <person name="Brodie E.L."/>
            <person name="Williams K.H."/>
            <person name="Hubbard S.S."/>
            <person name="Banfield J.F."/>
        </authorList>
    </citation>
    <scope>NUCLEOTIDE SEQUENCE [LARGE SCALE GENOMIC DNA]</scope>
</reference>